<dbReference type="Gene3D" id="2.50.20.10">
    <property type="entry name" value="Lipoprotein localisation LolA/LolB/LppX"/>
    <property type="match status" value="1"/>
</dbReference>
<keyword evidence="3" id="KW-1185">Reference proteome</keyword>
<evidence type="ECO:0000256" key="1">
    <source>
        <dbReference type="SAM" id="SignalP"/>
    </source>
</evidence>
<gene>
    <name evidence="2" type="ORF">EYC87_04680</name>
</gene>
<dbReference type="InterPro" id="IPR010752">
    <property type="entry name" value="DUF1329"/>
</dbReference>
<evidence type="ECO:0000313" key="2">
    <source>
        <dbReference type="EMBL" id="MCX2972881.1"/>
    </source>
</evidence>
<feature type="signal peptide" evidence="1">
    <location>
        <begin position="1"/>
        <end position="22"/>
    </location>
</feature>
<comment type="caution">
    <text evidence="2">The sequence shown here is derived from an EMBL/GenBank/DDBJ whole genome shotgun (WGS) entry which is preliminary data.</text>
</comment>
<organism evidence="2 3">
    <name type="scientific">Candidatus Seongchinamella marina</name>
    <dbReference type="NCBI Taxonomy" id="2518990"/>
    <lineage>
        <taxon>Bacteria</taxon>
        <taxon>Pseudomonadati</taxon>
        <taxon>Pseudomonadota</taxon>
        <taxon>Gammaproteobacteria</taxon>
        <taxon>Cellvibrionales</taxon>
        <taxon>Halieaceae</taxon>
        <taxon>Seongchinamella</taxon>
    </lineage>
</organism>
<reference evidence="2" key="1">
    <citation type="submission" date="2019-02" db="EMBL/GenBank/DDBJ databases">
        <authorList>
            <person name="Li S.-H."/>
        </authorList>
    </citation>
    <scope>NUCLEOTIDE SEQUENCE</scope>
    <source>
        <strain evidence="2">IMCC8485</strain>
    </source>
</reference>
<name>A0ABT3SSC1_9GAMM</name>
<keyword evidence="1" id="KW-0732">Signal</keyword>
<dbReference type="RefSeq" id="WP_279251837.1">
    <property type="nucleotide sequence ID" value="NZ_SHNP01000001.1"/>
</dbReference>
<dbReference type="Pfam" id="PF07044">
    <property type="entry name" value="DUF1329"/>
    <property type="match status" value="1"/>
</dbReference>
<dbReference type="EMBL" id="SHNP01000001">
    <property type="protein sequence ID" value="MCX2972881.1"/>
    <property type="molecule type" value="Genomic_DNA"/>
</dbReference>
<sequence>MMYKKTLAALCFSSLVTSTALASVSTEEAARLGVDLTPMGAEAGPNADGSIPAWNPAGTPIPPDFVAGSDNYVDAYPGEEPLYTIDGSNYQEYAEVLTEGSKAMFEKLGADGFKMNVYPTKRDFVVPEWVYSNTAKNATGATLEDGGQRIANAYPGVPFPLPQSGLEVLWNHLTRYLSDHTVKYDTYYVSSNGKPILSTTGLMGNVLPMYKSPESIMDDTPWLKLRINYKAPARRAGEILLVHEPGADFTQGKGRKAWQYLTGQRRVRLAPAVNFDTPNPGVAGTSTYDDSFIINGSPERFDWKLVGKKEMIVPYSSYDFVFQRELKDTLGEKFIDPEVVRWEKHRMWIIEATLKEGNRHLYSKRRFYIDEDSWAGLAAENYDGQGNMWRVQFAYGANLYDIKSNYHFAYGAYDLVQGIYNLNTKPSPGGFKNGVDQKDSWFSPKGMARGGVR</sequence>
<feature type="chain" id="PRO_5045249497" evidence="1">
    <location>
        <begin position="23"/>
        <end position="453"/>
    </location>
</feature>
<dbReference type="Proteomes" id="UP001143307">
    <property type="component" value="Unassembled WGS sequence"/>
</dbReference>
<evidence type="ECO:0000313" key="3">
    <source>
        <dbReference type="Proteomes" id="UP001143307"/>
    </source>
</evidence>
<proteinExistence type="predicted"/>
<accession>A0ABT3SSC1</accession>
<protein>
    <submittedName>
        <fullName evidence="2">DUF1329 domain-containing protein</fullName>
    </submittedName>
</protein>
<dbReference type="CDD" id="cd16329">
    <property type="entry name" value="LolA_like"/>
    <property type="match status" value="1"/>
</dbReference>